<dbReference type="Proteomes" id="UP000198814">
    <property type="component" value="Unassembled WGS sequence"/>
</dbReference>
<accession>A0A1H8R8J0</accession>
<reference evidence="2" key="1">
    <citation type="submission" date="2016-10" db="EMBL/GenBank/DDBJ databases">
        <authorList>
            <person name="Varghese N."/>
            <person name="Submissions S."/>
        </authorList>
    </citation>
    <scope>NUCLEOTIDE SEQUENCE [LARGE SCALE GENOMIC DNA]</scope>
    <source>
        <strain evidence="2">Nm76</strain>
    </source>
</reference>
<dbReference type="AlphaFoldDB" id="A0A1H8R8J0"/>
<dbReference type="EMBL" id="FODO01000013">
    <property type="protein sequence ID" value="SEO62454.1"/>
    <property type="molecule type" value="Genomic_DNA"/>
</dbReference>
<organism evidence="1 2">
    <name type="scientific">Nitrosomonas oligotropha</name>
    <dbReference type="NCBI Taxonomy" id="42354"/>
    <lineage>
        <taxon>Bacteria</taxon>
        <taxon>Pseudomonadati</taxon>
        <taxon>Pseudomonadota</taxon>
        <taxon>Betaproteobacteria</taxon>
        <taxon>Nitrosomonadales</taxon>
        <taxon>Nitrosomonadaceae</taxon>
        <taxon>Nitrosomonas</taxon>
    </lineage>
</organism>
<sequence>MPGDILNRISFAQTMRQTDQYFILRVGKRRDIAAFQFNTNRVIIAAILALPTGYTGVPGALAARYELNQSAVAADEKMRRYFQTL</sequence>
<name>A0A1H8R8J0_9PROT</name>
<gene>
    <name evidence="1" type="ORF">SAMN05216333_11380</name>
</gene>
<keyword evidence="2" id="KW-1185">Reference proteome</keyword>
<protein>
    <submittedName>
        <fullName evidence="1">Uncharacterized protein</fullName>
    </submittedName>
</protein>
<evidence type="ECO:0000313" key="1">
    <source>
        <dbReference type="EMBL" id="SEO62454.1"/>
    </source>
</evidence>
<proteinExistence type="predicted"/>
<evidence type="ECO:0000313" key="2">
    <source>
        <dbReference type="Proteomes" id="UP000198814"/>
    </source>
</evidence>
<dbReference type="STRING" id="42354.SAMN05216333_11380"/>